<protein>
    <submittedName>
        <fullName evidence="1">Predicted kinase</fullName>
    </submittedName>
</protein>
<keyword evidence="1" id="KW-0808">Transferase</keyword>
<dbReference type="InterPro" id="IPR027417">
    <property type="entry name" value="P-loop_NTPase"/>
</dbReference>
<evidence type="ECO:0000313" key="2">
    <source>
        <dbReference type="Proteomes" id="UP000182977"/>
    </source>
</evidence>
<evidence type="ECO:0000313" key="1">
    <source>
        <dbReference type="EMBL" id="SDU84669.1"/>
    </source>
</evidence>
<dbReference type="Gene3D" id="3.40.50.300">
    <property type="entry name" value="P-loop containing nucleotide triphosphate hydrolases"/>
    <property type="match status" value="1"/>
</dbReference>
<accession>A0A1H2LUQ3</accession>
<organism evidence="1 2">
    <name type="scientific">Jiangella alkaliphila</name>
    <dbReference type="NCBI Taxonomy" id="419479"/>
    <lineage>
        <taxon>Bacteria</taxon>
        <taxon>Bacillati</taxon>
        <taxon>Actinomycetota</taxon>
        <taxon>Actinomycetes</taxon>
        <taxon>Jiangellales</taxon>
        <taxon>Jiangellaceae</taxon>
        <taxon>Jiangella</taxon>
    </lineage>
</organism>
<dbReference type="EMBL" id="LT629791">
    <property type="protein sequence ID" value="SDU84669.1"/>
    <property type="molecule type" value="Genomic_DNA"/>
</dbReference>
<dbReference type="STRING" id="419479.SAMN04488563_6680"/>
<dbReference type="OrthoDB" id="7837405at2"/>
<dbReference type="Proteomes" id="UP000182977">
    <property type="component" value="Chromosome I"/>
</dbReference>
<reference evidence="2" key="1">
    <citation type="submission" date="2016-10" db="EMBL/GenBank/DDBJ databases">
        <authorList>
            <person name="Varghese N."/>
            <person name="Submissions S."/>
        </authorList>
    </citation>
    <scope>NUCLEOTIDE SEQUENCE [LARGE SCALE GENOMIC DNA]</scope>
    <source>
        <strain evidence="2">DSM 45079</strain>
    </source>
</reference>
<name>A0A1H2LUQ3_9ACTN</name>
<dbReference type="AlphaFoldDB" id="A0A1H2LUQ3"/>
<keyword evidence="1" id="KW-0418">Kinase</keyword>
<keyword evidence="2" id="KW-1185">Reference proteome</keyword>
<proteinExistence type="predicted"/>
<dbReference type="GO" id="GO:0016301">
    <property type="term" value="F:kinase activity"/>
    <property type="evidence" value="ECO:0007669"/>
    <property type="project" value="UniProtKB-KW"/>
</dbReference>
<sequence>MTPRLIVLNGPPAVGKSTLAARYAAEHPLTLNLDVDRIRDLVGGWRENPGAAGLLARAVALAAARTHLPAGHDVVVPQLVARPEFLEQLEAVADETGAAFHELVLMDEKAAVLRRFADRARTTADAPQAGPGEVVALYDRLTALLPHRPHAIVVPAPEGAVDETYRRLLAVTAPGGRPAHARPPR</sequence>
<dbReference type="SUPFAM" id="SSF52540">
    <property type="entry name" value="P-loop containing nucleoside triphosphate hydrolases"/>
    <property type="match status" value="1"/>
</dbReference>
<gene>
    <name evidence="1" type="ORF">SAMN04488563_6680</name>
</gene>
<dbReference type="Pfam" id="PF13671">
    <property type="entry name" value="AAA_33"/>
    <property type="match status" value="1"/>
</dbReference>
<dbReference type="RefSeq" id="WP_046771133.1">
    <property type="nucleotide sequence ID" value="NZ_LBMC01000039.1"/>
</dbReference>